<comment type="caution">
    <text evidence="1">The sequence shown here is derived from an EMBL/GenBank/DDBJ whole genome shotgun (WGS) entry which is preliminary data.</text>
</comment>
<dbReference type="AlphaFoldDB" id="A0A2H3H7W6"/>
<evidence type="ECO:0000313" key="1">
    <source>
        <dbReference type="EMBL" id="CAG2007368.1"/>
    </source>
</evidence>
<accession>A0A2H3H7W6</accession>
<organism evidence="1 2">
    <name type="scientific">Gibberella zeae</name>
    <name type="common">Wheat head blight fungus</name>
    <name type="synonym">Fusarium graminearum</name>
    <dbReference type="NCBI Taxonomy" id="5518"/>
    <lineage>
        <taxon>Eukaryota</taxon>
        <taxon>Fungi</taxon>
        <taxon>Dikarya</taxon>
        <taxon>Ascomycota</taxon>
        <taxon>Pezizomycotina</taxon>
        <taxon>Sordariomycetes</taxon>
        <taxon>Hypocreomycetidae</taxon>
        <taxon>Hypocreales</taxon>
        <taxon>Nectriaceae</taxon>
        <taxon>Fusarium</taxon>
    </lineage>
</organism>
<evidence type="ECO:0000313" key="2">
    <source>
        <dbReference type="Proteomes" id="UP000746612"/>
    </source>
</evidence>
<name>A0A2H3H7W6_GIBZA</name>
<reference evidence="1" key="1">
    <citation type="submission" date="2021-03" db="EMBL/GenBank/DDBJ databases">
        <authorList>
            <person name="Alouane T."/>
            <person name="Langin T."/>
            <person name="Bonhomme L."/>
        </authorList>
    </citation>
    <scope>NUCLEOTIDE SEQUENCE</scope>
    <source>
        <strain evidence="1">MDC_Fg202</strain>
    </source>
</reference>
<gene>
    <name evidence="1" type="ORF">MDCFG202_LOCUS543598</name>
</gene>
<dbReference type="Proteomes" id="UP000746612">
    <property type="component" value="Unassembled WGS sequence"/>
</dbReference>
<protein>
    <submittedName>
        <fullName evidence="1">Uncharacterized protein</fullName>
    </submittedName>
</protein>
<dbReference type="EMBL" id="CAJPIJ010000187">
    <property type="protein sequence ID" value="CAG2007368.1"/>
    <property type="molecule type" value="Genomic_DNA"/>
</dbReference>
<sequence length="273" mass="28813">MVRFSVLPAAAVTLFLCGVQAGPCRPLTTGVTSIAEGSSTVVPDSTATTLDTTAVTTLIDATTTVQEESTATTETSVAESLSTIASDTTIASVGVTTTTTALADLTTTAEVESTTTTAAPACVETQLFTNPGFDNSDNDIAPWTNYKGAITQTSPQSGSNALSFNRLENSSDDFGVSQTLSNLYGTYEFSYYYRFVTISQFADYTCDIHLKVGDASLRGSFEDNVGGWKYGSVTFNDLNVAQADVQLIANCGGEYHQILVNLDSLAFTRVCSE</sequence>
<proteinExistence type="predicted"/>